<feature type="chain" id="PRO_5044063675" evidence="1">
    <location>
        <begin position="19"/>
        <end position="250"/>
    </location>
</feature>
<protein>
    <submittedName>
        <fullName evidence="3">Bacterial extracellular solute-binding proteins, family 3</fullName>
    </submittedName>
</protein>
<evidence type="ECO:0000256" key="1">
    <source>
        <dbReference type="SAM" id="SignalP"/>
    </source>
</evidence>
<reference evidence="2 4" key="1">
    <citation type="submission" date="2017-05" db="EMBL/GenBank/DDBJ databases">
        <title>Chromobacterium violaceum GHPS1 isolated from Hydrocarbon polluted soil in French Guiana display an awesome secondary metabolite arsenal and a battery of drug and heavy-metal-resistance and detoxification of xenobiotics proteins.</title>
        <authorList>
            <person name="Belbahri L."/>
        </authorList>
    </citation>
    <scope>NUCLEOTIDE SEQUENCE [LARGE SCALE GENOMIC DNA]</scope>
    <source>
        <strain evidence="2 4">GHPS1</strain>
    </source>
</reference>
<sequence>MSRLPIALACLFPLSLPAAEPLRVGISDALTSPYMIEDPAADSLPRGRAIDLARTALRRCGLEARFLRQPGKRLVQNLGLHRLDSALLLSYQAPRRDLMAYPMRGGKPDANRRMATFHYVFYVRNDSALRWDGARLSGLDGAVGINRGWSIGGDLAALGIAAENGSTIADNFSKLKAGRIQAYALHRQAGDLYLRHHPELQVRRLSPPLLSKTYYWVFSRDYARRHPRHAECVWRQLPGLRARYLPEGGG</sequence>
<dbReference type="RefSeq" id="WP_045050477.1">
    <property type="nucleotide sequence ID" value="NZ_CP024028.1"/>
</dbReference>
<keyword evidence="4" id="KW-1185">Reference proteome</keyword>
<feature type="signal peptide" evidence="1">
    <location>
        <begin position="1"/>
        <end position="18"/>
    </location>
</feature>
<keyword evidence="1" id="KW-0732">Signal</keyword>
<organism evidence="2 4">
    <name type="scientific">Chromobacterium violaceum</name>
    <dbReference type="NCBI Taxonomy" id="536"/>
    <lineage>
        <taxon>Bacteria</taxon>
        <taxon>Pseudomonadati</taxon>
        <taxon>Pseudomonadota</taxon>
        <taxon>Betaproteobacteria</taxon>
        <taxon>Neisseriales</taxon>
        <taxon>Chromobacteriaceae</taxon>
        <taxon>Chromobacterium</taxon>
    </lineage>
</organism>
<evidence type="ECO:0000313" key="2">
    <source>
        <dbReference type="EMBL" id="OVE49112.1"/>
    </source>
</evidence>
<name>A0A202BCI3_CHRVL</name>
<dbReference type="SUPFAM" id="SSF53850">
    <property type="entry name" value="Periplasmic binding protein-like II"/>
    <property type="match status" value="1"/>
</dbReference>
<dbReference type="EMBL" id="NHOO01000005">
    <property type="protein sequence ID" value="OVE49112.1"/>
    <property type="molecule type" value="Genomic_DNA"/>
</dbReference>
<gene>
    <name evidence="2" type="ORF">CBW21_07850</name>
    <name evidence="3" type="ORF">NCTC9695_05255</name>
</gene>
<evidence type="ECO:0000313" key="4">
    <source>
        <dbReference type="Proteomes" id="UP000196342"/>
    </source>
</evidence>
<dbReference type="EMBL" id="LR134182">
    <property type="protein sequence ID" value="VEB44751.1"/>
    <property type="molecule type" value="Genomic_DNA"/>
</dbReference>
<evidence type="ECO:0000313" key="5">
    <source>
        <dbReference type="Proteomes" id="UP000275777"/>
    </source>
</evidence>
<reference evidence="3 5" key="2">
    <citation type="submission" date="2018-12" db="EMBL/GenBank/DDBJ databases">
        <authorList>
            <consortium name="Pathogen Informatics"/>
        </authorList>
    </citation>
    <scope>NUCLEOTIDE SEQUENCE [LARGE SCALE GENOMIC DNA]</scope>
    <source>
        <strain evidence="3 5">NCTC9695</strain>
    </source>
</reference>
<dbReference type="AlphaFoldDB" id="A0A202BCI3"/>
<dbReference type="Proteomes" id="UP000196342">
    <property type="component" value="Unassembled WGS sequence"/>
</dbReference>
<accession>A0A202BCI3</accession>
<proteinExistence type="predicted"/>
<dbReference type="Proteomes" id="UP000275777">
    <property type="component" value="Chromosome"/>
</dbReference>
<dbReference type="Gene3D" id="3.40.190.10">
    <property type="entry name" value="Periplasmic binding protein-like II"/>
    <property type="match status" value="2"/>
</dbReference>
<evidence type="ECO:0000313" key="3">
    <source>
        <dbReference type="EMBL" id="VEB44751.1"/>
    </source>
</evidence>